<sequence length="284" mass="30628">MDARTSQTIPPCDTLPSSPSSETPAHTPRTTTSDQDASAYNHALSYDDPSAYSAYTQEQASADSQDAIHYPSSYSQDSMNVLDSDSFEALAREFRHLSIVPRFPASELSPPSSRNPSASSSLIGLGITSFDSPISTSGFLFRSAGRRSSASHTPSRSWDDSDQDTSTELSENILDELLLTFTRREEGSVLRDVDAINSNSLSGLAEPRDRVGIRMGSGDSIDRDLQGYGGDVEDDIVLIGKGRCSGSGPRPKRNPSTKSRRRVSVGAVRRQHSGKRSTTASDMV</sequence>
<dbReference type="AlphaFoldDB" id="A0A5C3QID4"/>
<evidence type="ECO:0000313" key="3">
    <source>
        <dbReference type="Proteomes" id="UP000305067"/>
    </source>
</evidence>
<feature type="region of interest" description="Disordered" evidence="1">
    <location>
        <begin position="146"/>
        <end position="165"/>
    </location>
</feature>
<evidence type="ECO:0000313" key="2">
    <source>
        <dbReference type="EMBL" id="TFL01277.1"/>
    </source>
</evidence>
<feature type="compositionally biased region" description="Polar residues" evidence="1">
    <location>
        <begin position="146"/>
        <end position="156"/>
    </location>
</feature>
<feature type="compositionally biased region" description="Basic residues" evidence="1">
    <location>
        <begin position="250"/>
        <end position="275"/>
    </location>
</feature>
<feature type="compositionally biased region" description="Polar residues" evidence="1">
    <location>
        <begin position="53"/>
        <end position="64"/>
    </location>
</feature>
<organism evidence="2 3">
    <name type="scientific">Pterulicium gracile</name>
    <dbReference type="NCBI Taxonomy" id="1884261"/>
    <lineage>
        <taxon>Eukaryota</taxon>
        <taxon>Fungi</taxon>
        <taxon>Dikarya</taxon>
        <taxon>Basidiomycota</taxon>
        <taxon>Agaricomycotina</taxon>
        <taxon>Agaricomycetes</taxon>
        <taxon>Agaricomycetidae</taxon>
        <taxon>Agaricales</taxon>
        <taxon>Pleurotineae</taxon>
        <taxon>Pterulaceae</taxon>
        <taxon>Pterulicium</taxon>
    </lineage>
</organism>
<feature type="region of interest" description="Disordered" evidence="1">
    <location>
        <begin position="1"/>
        <end position="74"/>
    </location>
</feature>
<reference evidence="2 3" key="1">
    <citation type="journal article" date="2019" name="Nat. Ecol. Evol.">
        <title>Megaphylogeny resolves global patterns of mushroom evolution.</title>
        <authorList>
            <person name="Varga T."/>
            <person name="Krizsan K."/>
            <person name="Foldi C."/>
            <person name="Dima B."/>
            <person name="Sanchez-Garcia M."/>
            <person name="Sanchez-Ramirez S."/>
            <person name="Szollosi G.J."/>
            <person name="Szarkandi J.G."/>
            <person name="Papp V."/>
            <person name="Albert L."/>
            <person name="Andreopoulos W."/>
            <person name="Angelini C."/>
            <person name="Antonin V."/>
            <person name="Barry K.W."/>
            <person name="Bougher N.L."/>
            <person name="Buchanan P."/>
            <person name="Buyck B."/>
            <person name="Bense V."/>
            <person name="Catcheside P."/>
            <person name="Chovatia M."/>
            <person name="Cooper J."/>
            <person name="Damon W."/>
            <person name="Desjardin D."/>
            <person name="Finy P."/>
            <person name="Geml J."/>
            <person name="Haridas S."/>
            <person name="Hughes K."/>
            <person name="Justo A."/>
            <person name="Karasinski D."/>
            <person name="Kautmanova I."/>
            <person name="Kiss B."/>
            <person name="Kocsube S."/>
            <person name="Kotiranta H."/>
            <person name="LaButti K.M."/>
            <person name="Lechner B.E."/>
            <person name="Liimatainen K."/>
            <person name="Lipzen A."/>
            <person name="Lukacs Z."/>
            <person name="Mihaltcheva S."/>
            <person name="Morgado L.N."/>
            <person name="Niskanen T."/>
            <person name="Noordeloos M.E."/>
            <person name="Ohm R.A."/>
            <person name="Ortiz-Santana B."/>
            <person name="Ovrebo C."/>
            <person name="Racz N."/>
            <person name="Riley R."/>
            <person name="Savchenko A."/>
            <person name="Shiryaev A."/>
            <person name="Soop K."/>
            <person name="Spirin V."/>
            <person name="Szebenyi C."/>
            <person name="Tomsovsky M."/>
            <person name="Tulloss R.E."/>
            <person name="Uehling J."/>
            <person name="Grigoriev I.V."/>
            <person name="Vagvolgyi C."/>
            <person name="Papp T."/>
            <person name="Martin F.M."/>
            <person name="Miettinen O."/>
            <person name="Hibbett D.S."/>
            <person name="Nagy L.G."/>
        </authorList>
    </citation>
    <scope>NUCLEOTIDE SEQUENCE [LARGE SCALE GENOMIC DNA]</scope>
    <source>
        <strain evidence="2 3">CBS 309.79</strain>
    </source>
</reference>
<accession>A0A5C3QID4</accession>
<gene>
    <name evidence="2" type="ORF">BDV98DRAFT_567830</name>
</gene>
<feature type="region of interest" description="Disordered" evidence="1">
    <location>
        <begin position="240"/>
        <end position="284"/>
    </location>
</feature>
<proteinExistence type="predicted"/>
<dbReference type="EMBL" id="ML178825">
    <property type="protein sequence ID" value="TFL01277.1"/>
    <property type="molecule type" value="Genomic_DNA"/>
</dbReference>
<evidence type="ECO:0000256" key="1">
    <source>
        <dbReference type="SAM" id="MobiDB-lite"/>
    </source>
</evidence>
<dbReference type="Proteomes" id="UP000305067">
    <property type="component" value="Unassembled WGS sequence"/>
</dbReference>
<feature type="compositionally biased region" description="Polar residues" evidence="1">
    <location>
        <begin position="1"/>
        <end position="38"/>
    </location>
</feature>
<protein>
    <submittedName>
        <fullName evidence="2">Uncharacterized protein</fullName>
    </submittedName>
</protein>
<name>A0A5C3QID4_9AGAR</name>
<keyword evidence="3" id="KW-1185">Reference proteome</keyword>